<dbReference type="Proteomes" id="UP000324800">
    <property type="component" value="Unassembled WGS sequence"/>
</dbReference>
<evidence type="ECO:0000256" key="1">
    <source>
        <dbReference type="SAM" id="MobiDB-lite"/>
    </source>
</evidence>
<dbReference type="EMBL" id="SNRW01010424">
    <property type="protein sequence ID" value="KAA6376585.1"/>
    <property type="molecule type" value="Genomic_DNA"/>
</dbReference>
<dbReference type="AlphaFoldDB" id="A0A5J4V3H8"/>
<proteinExistence type="predicted"/>
<accession>A0A5J4V3H8</accession>
<gene>
    <name evidence="2" type="ORF">EZS28_027891</name>
</gene>
<organism evidence="2 3">
    <name type="scientific">Streblomastix strix</name>
    <dbReference type="NCBI Taxonomy" id="222440"/>
    <lineage>
        <taxon>Eukaryota</taxon>
        <taxon>Metamonada</taxon>
        <taxon>Preaxostyla</taxon>
        <taxon>Oxymonadida</taxon>
        <taxon>Streblomastigidae</taxon>
        <taxon>Streblomastix</taxon>
    </lineage>
</organism>
<feature type="region of interest" description="Disordered" evidence="1">
    <location>
        <begin position="1"/>
        <end position="65"/>
    </location>
</feature>
<evidence type="ECO:0000313" key="2">
    <source>
        <dbReference type="EMBL" id="KAA6376585.1"/>
    </source>
</evidence>
<reference evidence="2 3" key="1">
    <citation type="submission" date="2019-03" db="EMBL/GenBank/DDBJ databases">
        <title>Single cell metagenomics reveals metabolic interactions within the superorganism composed of flagellate Streblomastix strix and complex community of Bacteroidetes bacteria on its surface.</title>
        <authorList>
            <person name="Treitli S.C."/>
            <person name="Kolisko M."/>
            <person name="Husnik F."/>
            <person name="Keeling P."/>
            <person name="Hampl V."/>
        </authorList>
    </citation>
    <scope>NUCLEOTIDE SEQUENCE [LARGE SCALE GENOMIC DNA]</scope>
    <source>
        <strain evidence="2">ST1C</strain>
    </source>
</reference>
<comment type="caution">
    <text evidence="2">The sequence shown here is derived from an EMBL/GenBank/DDBJ whole genome shotgun (WGS) entry which is preliminary data.</text>
</comment>
<sequence>MDLNEDDNHRYHHDHDHDHDRNHRHDKKQNSRNDQLDMGRGRKRRGVISSEGSGNRQNNDDWAEGLHREVERQQLRQFRIRRNRREQALPPVQTVTLAPVFMSSLRTAQENAFRTAYNISPNLDEESNISQKNIKSNNQEFDTPVANFRTAQQLLAAQENQKQLNQHENAQIKQWINQRQEVNRNI</sequence>
<feature type="compositionally biased region" description="Basic and acidic residues" evidence="1">
    <location>
        <begin position="1"/>
        <end position="40"/>
    </location>
</feature>
<protein>
    <submittedName>
        <fullName evidence="2">Uncharacterized protein</fullName>
    </submittedName>
</protein>
<name>A0A5J4V3H8_9EUKA</name>
<evidence type="ECO:0000313" key="3">
    <source>
        <dbReference type="Proteomes" id="UP000324800"/>
    </source>
</evidence>